<evidence type="ECO:0000256" key="2">
    <source>
        <dbReference type="SAM" id="MobiDB-lite"/>
    </source>
</evidence>
<proteinExistence type="predicted"/>
<dbReference type="EMBL" id="MU128940">
    <property type="protein sequence ID" value="KAF9516306.1"/>
    <property type="molecule type" value="Genomic_DNA"/>
</dbReference>
<dbReference type="SMART" id="SM00355">
    <property type="entry name" value="ZnF_C2H2"/>
    <property type="match status" value="1"/>
</dbReference>
<dbReference type="PROSITE" id="PS50157">
    <property type="entry name" value="ZINC_FINGER_C2H2_2"/>
    <property type="match status" value="1"/>
</dbReference>
<name>A0A9P6DVD7_9AGAM</name>
<dbReference type="Gene3D" id="3.30.160.60">
    <property type="entry name" value="Classic Zinc Finger"/>
    <property type="match status" value="1"/>
</dbReference>
<sequence>MHIVGRISRPPGRPRQPSQGTKQREKNLKCPVCPRRCTRPCELEEHLDMHSGVKRETIVSPKGLLLNLFAAFLGHSCVCGYKTTYRSNLTRHRHTCKGPLPSPPDESLSDSLGSSPIDMPIDGMRVEMNTVQTESQHSTPHVARESPRSNTAFYPELISTDAYHPPASYPSPSSTQYEPISPLEEDTHQFPIHSQSSHQLFSSVNHSTLPDYNMYGSISAYDNNQLDMVQPTSRPPTVQFPSSSVRSPAYPDMQYAVPREVTPNSLVTHPESRLRAIGDHFGPHDPSMHNSSSSISRRFAIAGIPHYASPSEDPPHLPHSSYSYPVNVDPN</sequence>
<keyword evidence="1" id="KW-0863">Zinc-finger</keyword>
<feature type="compositionally biased region" description="Low complexity" evidence="2">
    <location>
        <begin position="105"/>
        <end position="116"/>
    </location>
</feature>
<dbReference type="Proteomes" id="UP000886523">
    <property type="component" value="Unassembled WGS sequence"/>
</dbReference>
<accession>A0A9P6DVD7</accession>
<dbReference type="InterPro" id="IPR013087">
    <property type="entry name" value="Znf_C2H2_type"/>
</dbReference>
<feature type="region of interest" description="Disordered" evidence="2">
    <location>
        <begin position="1"/>
        <end position="27"/>
    </location>
</feature>
<feature type="region of interest" description="Disordered" evidence="2">
    <location>
        <begin position="306"/>
        <end position="331"/>
    </location>
</feature>
<protein>
    <recommendedName>
        <fullName evidence="3">C2H2-type domain-containing protein</fullName>
    </recommendedName>
</protein>
<reference evidence="4" key="1">
    <citation type="journal article" date="2020" name="Nat. Commun.">
        <title>Large-scale genome sequencing of mycorrhizal fungi provides insights into the early evolution of symbiotic traits.</title>
        <authorList>
            <person name="Miyauchi S."/>
            <person name="Kiss E."/>
            <person name="Kuo A."/>
            <person name="Drula E."/>
            <person name="Kohler A."/>
            <person name="Sanchez-Garcia M."/>
            <person name="Morin E."/>
            <person name="Andreopoulos B."/>
            <person name="Barry K.W."/>
            <person name="Bonito G."/>
            <person name="Buee M."/>
            <person name="Carver A."/>
            <person name="Chen C."/>
            <person name="Cichocki N."/>
            <person name="Clum A."/>
            <person name="Culley D."/>
            <person name="Crous P.W."/>
            <person name="Fauchery L."/>
            <person name="Girlanda M."/>
            <person name="Hayes R.D."/>
            <person name="Keri Z."/>
            <person name="LaButti K."/>
            <person name="Lipzen A."/>
            <person name="Lombard V."/>
            <person name="Magnuson J."/>
            <person name="Maillard F."/>
            <person name="Murat C."/>
            <person name="Nolan M."/>
            <person name="Ohm R.A."/>
            <person name="Pangilinan J."/>
            <person name="Pereira M.F."/>
            <person name="Perotto S."/>
            <person name="Peter M."/>
            <person name="Pfister S."/>
            <person name="Riley R."/>
            <person name="Sitrit Y."/>
            <person name="Stielow J.B."/>
            <person name="Szollosi G."/>
            <person name="Zifcakova L."/>
            <person name="Stursova M."/>
            <person name="Spatafora J.W."/>
            <person name="Tedersoo L."/>
            <person name="Vaario L.M."/>
            <person name="Yamada A."/>
            <person name="Yan M."/>
            <person name="Wang P."/>
            <person name="Xu J."/>
            <person name="Bruns T."/>
            <person name="Baldrian P."/>
            <person name="Vilgalys R."/>
            <person name="Dunand C."/>
            <person name="Henrissat B."/>
            <person name="Grigoriev I.V."/>
            <person name="Hibbett D."/>
            <person name="Nagy L.G."/>
            <person name="Martin F.M."/>
        </authorList>
    </citation>
    <scope>NUCLEOTIDE SEQUENCE</scope>
    <source>
        <strain evidence="4">UP504</strain>
    </source>
</reference>
<keyword evidence="1" id="KW-0479">Metal-binding</keyword>
<comment type="caution">
    <text evidence="4">The sequence shown here is derived from an EMBL/GenBank/DDBJ whole genome shotgun (WGS) entry which is preliminary data.</text>
</comment>
<feature type="compositionally biased region" description="Low complexity" evidence="2">
    <location>
        <begin position="1"/>
        <end position="20"/>
    </location>
</feature>
<evidence type="ECO:0000259" key="3">
    <source>
        <dbReference type="PROSITE" id="PS50157"/>
    </source>
</evidence>
<evidence type="ECO:0000256" key="1">
    <source>
        <dbReference type="PROSITE-ProRule" id="PRU00042"/>
    </source>
</evidence>
<keyword evidence="1" id="KW-0862">Zinc</keyword>
<keyword evidence="5" id="KW-1185">Reference proteome</keyword>
<evidence type="ECO:0000313" key="5">
    <source>
        <dbReference type="Proteomes" id="UP000886523"/>
    </source>
</evidence>
<organism evidence="4 5">
    <name type="scientific">Hydnum rufescens UP504</name>
    <dbReference type="NCBI Taxonomy" id="1448309"/>
    <lineage>
        <taxon>Eukaryota</taxon>
        <taxon>Fungi</taxon>
        <taxon>Dikarya</taxon>
        <taxon>Basidiomycota</taxon>
        <taxon>Agaricomycotina</taxon>
        <taxon>Agaricomycetes</taxon>
        <taxon>Cantharellales</taxon>
        <taxon>Hydnaceae</taxon>
        <taxon>Hydnum</taxon>
    </lineage>
</organism>
<feature type="region of interest" description="Disordered" evidence="2">
    <location>
        <begin position="92"/>
        <end position="117"/>
    </location>
</feature>
<gene>
    <name evidence="4" type="ORF">BS47DRAFT_1360352</name>
</gene>
<evidence type="ECO:0000313" key="4">
    <source>
        <dbReference type="EMBL" id="KAF9516306.1"/>
    </source>
</evidence>
<dbReference type="AlphaFoldDB" id="A0A9P6DVD7"/>
<dbReference type="GO" id="GO:0008270">
    <property type="term" value="F:zinc ion binding"/>
    <property type="evidence" value="ECO:0007669"/>
    <property type="project" value="UniProtKB-KW"/>
</dbReference>
<dbReference type="OrthoDB" id="6077919at2759"/>
<feature type="domain" description="C2H2-type" evidence="3">
    <location>
        <begin position="28"/>
        <end position="55"/>
    </location>
</feature>
<dbReference type="PROSITE" id="PS00028">
    <property type="entry name" value="ZINC_FINGER_C2H2_1"/>
    <property type="match status" value="1"/>
</dbReference>